<accession>A0A858R4N1</accession>
<dbReference type="GO" id="GO:0055085">
    <property type="term" value="P:transmembrane transport"/>
    <property type="evidence" value="ECO:0007669"/>
    <property type="project" value="InterPro"/>
</dbReference>
<gene>
    <name evidence="4" type="ORF">HHL28_02600</name>
</gene>
<evidence type="ECO:0000313" key="4">
    <source>
        <dbReference type="EMBL" id="QJE72143.1"/>
    </source>
</evidence>
<dbReference type="InterPro" id="IPR006311">
    <property type="entry name" value="TAT_signal"/>
</dbReference>
<evidence type="ECO:0000256" key="1">
    <source>
        <dbReference type="ARBA" id="ARBA00022729"/>
    </source>
</evidence>
<dbReference type="Proteomes" id="UP000501891">
    <property type="component" value="Chromosome"/>
</dbReference>
<keyword evidence="3" id="KW-0479">Metal-binding</keyword>
<dbReference type="CDD" id="cd13604">
    <property type="entry name" value="PBP2_TRAP_ketoacid_lactate_like"/>
    <property type="match status" value="1"/>
</dbReference>
<evidence type="ECO:0000256" key="3">
    <source>
        <dbReference type="PIRSR" id="PIRSR039026-2"/>
    </source>
</evidence>
<dbReference type="NCBIfam" id="TIGR01409">
    <property type="entry name" value="TAT_signal_seq"/>
    <property type="match status" value="1"/>
</dbReference>
<dbReference type="PANTHER" id="PTHR33376">
    <property type="match status" value="1"/>
</dbReference>
<sequence>MTDETTRTDAVAADTTPAEATGSSRRKFIGAAAGAVAGAAAGAVAMPNVSRAQTTTLRFQSTWPARDIFHEFAADYCNTVNTLSGGRLKLELLPAGAVVGALQLQDAVIAGALDGGHGVTAYWYGKNAAFSLFGTPPAMGWKANHMLGWIKYGGGQALYDELVQNILKLDLVGFLTGPMPSQPLGWFKKEIKTIDDMKGMKYRTVGLAADLNKELGVAVTIMGGGDIVPALDRGLLDGAEFNNPSSDRALGFQDVTKTYMVGSYHQSAECFEVIFNRTKYNGLPKELQGVLRVAAEAASADMSWKAMDRYSKDLEELKKAGVKVVKTPDAVLNAQMDAWKKVIAAKSQDAFFKKVLDSQMAWAKRVIAFEDEFQVRTDLAYKAMFA</sequence>
<proteinExistence type="predicted"/>
<evidence type="ECO:0000256" key="2">
    <source>
        <dbReference type="PIRSR" id="PIRSR039026-1"/>
    </source>
</evidence>
<feature type="binding site" evidence="2">
    <location>
        <position position="182"/>
    </location>
    <ligand>
        <name>substrate</name>
    </ligand>
</feature>
<dbReference type="InterPro" id="IPR026289">
    <property type="entry name" value="SBP_TakP-like"/>
</dbReference>
<dbReference type="AlphaFoldDB" id="A0A858R4N1"/>
<dbReference type="Gene3D" id="3.40.190.10">
    <property type="entry name" value="Periplasmic binding protein-like II"/>
    <property type="match status" value="1"/>
</dbReference>
<dbReference type="EMBL" id="CP051775">
    <property type="protein sequence ID" value="QJE72143.1"/>
    <property type="molecule type" value="Genomic_DNA"/>
</dbReference>
<dbReference type="PROSITE" id="PS51318">
    <property type="entry name" value="TAT"/>
    <property type="match status" value="1"/>
</dbReference>
<feature type="binding site" evidence="3">
    <location>
        <position position="240"/>
    </location>
    <ligand>
        <name>substrate</name>
    </ligand>
</feature>
<evidence type="ECO:0000313" key="5">
    <source>
        <dbReference type="Proteomes" id="UP000501891"/>
    </source>
</evidence>
<dbReference type="PANTHER" id="PTHR33376:SF5">
    <property type="entry name" value="EXTRACYTOPLASMIC SOLUTE RECEPTOR PROTEIN"/>
    <property type="match status" value="1"/>
</dbReference>
<feature type="binding site" evidence="2">
    <location>
        <position position="203"/>
    </location>
    <ligand>
        <name>substrate</name>
    </ligand>
</feature>
<feature type="binding site" evidence="3">
    <location>
        <position position="266"/>
    </location>
    <ligand>
        <name>substrate</name>
    </ligand>
</feature>
<dbReference type="Pfam" id="PF03480">
    <property type="entry name" value="DctP"/>
    <property type="match status" value="1"/>
</dbReference>
<protein>
    <submittedName>
        <fullName evidence="4">TRAP transporter substrate-binding protein</fullName>
    </submittedName>
</protein>
<reference evidence="4" key="1">
    <citation type="submission" date="2020-04" db="EMBL/GenBank/DDBJ databases">
        <title>A desert anoxygenic phototrophic bacterium fixes CO2 using RubisCO under aerobic conditions.</title>
        <authorList>
            <person name="Tang K."/>
        </authorList>
    </citation>
    <scope>NUCLEOTIDE SEQUENCE [LARGE SCALE GENOMIC DNA]</scope>
    <source>
        <strain evidence="4">MIMtkB3</strain>
    </source>
</reference>
<dbReference type="InterPro" id="IPR038404">
    <property type="entry name" value="TRAP_DctP_sf"/>
</dbReference>
<dbReference type="InterPro" id="IPR019546">
    <property type="entry name" value="TAT_signal_bac_arc"/>
</dbReference>
<name>A0A858R4N1_9PROT</name>
<organism evidence="4 5">
    <name type="scientific">Aerophototrophica crusticola</name>
    <dbReference type="NCBI Taxonomy" id="1709002"/>
    <lineage>
        <taxon>Bacteria</taxon>
        <taxon>Pseudomonadati</taxon>
        <taxon>Pseudomonadota</taxon>
        <taxon>Alphaproteobacteria</taxon>
        <taxon>Rhodospirillales</taxon>
        <taxon>Rhodospirillaceae</taxon>
        <taxon>Aerophototrophica</taxon>
    </lineage>
</organism>
<feature type="binding site" evidence="3">
    <location>
        <position position="241"/>
    </location>
    <ligand>
        <name>Na(+)</name>
        <dbReference type="ChEBI" id="CHEBI:29101"/>
    </ligand>
</feature>
<keyword evidence="1" id="KW-0732">Signal</keyword>
<dbReference type="Gene3D" id="3.40.190.170">
    <property type="entry name" value="Bacterial extracellular solute-binding protein, family 7"/>
    <property type="match status" value="1"/>
</dbReference>
<dbReference type="KEGG" id="acru:HHL28_02600"/>
<dbReference type="NCBIfam" id="NF037995">
    <property type="entry name" value="TRAP_S1"/>
    <property type="match status" value="1"/>
</dbReference>
<dbReference type="InterPro" id="IPR018389">
    <property type="entry name" value="DctP_fam"/>
</dbReference>
<dbReference type="GO" id="GO:0031317">
    <property type="term" value="C:tripartite ATP-independent periplasmic transporter complex"/>
    <property type="evidence" value="ECO:0007669"/>
    <property type="project" value="InterPro"/>
</dbReference>
<dbReference type="PIRSF" id="PIRSF039026">
    <property type="entry name" value="SiaP"/>
    <property type="match status" value="1"/>
</dbReference>
<dbReference type="GO" id="GO:0046872">
    <property type="term" value="F:metal ion binding"/>
    <property type="evidence" value="ECO:0007669"/>
    <property type="project" value="UniProtKB-KW"/>
</dbReference>
<keyword evidence="5" id="KW-1185">Reference proteome</keyword>